<gene>
    <name evidence="15" type="primary">moaE</name>
    <name evidence="15" type="ORF">NCTC12871_00110</name>
</gene>
<evidence type="ECO:0000256" key="7">
    <source>
        <dbReference type="ARBA" id="ARBA00025448"/>
    </source>
</evidence>
<dbReference type="InterPro" id="IPR003448">
    <property type="entry name" value="Mopterin_biosynth_MoaE"/>
</dbReference>
<evidence type="ECO:0000256" key="2">
    <source>
        <dbReference type="ARBA" id="ARBA00005426"/>
    </source>
</evidence>
<dbReference type="CDD" id="cd00756">
    <property type="entry name" value="MoaE"/>
    <property type="match status" value="1"/>
</dbReference>
<evidence type="ECO:0000313" key="16">
    <source>
        <dbReference type="Proteomes" id="UP000279799"/>
    </source>
</evidence>
<evidence type="ECO:0000256" key="4">
    <source>
        <dbReference type="ARBA" id="ARBA00013858"/>
    </source>
</evidence>
<evidence type="ECO:0000256" key="1">
    <source>
        <dbReference type="ARBA" id="ARBA00005046"/>
    </source>
</evidence>
<dbReference type="GO" id="GO:0030366">
    <property type="term" value="F:molybdopterin synthase activity"/>
    <property type="evidence" value="ECO:0007669"/>
    <property type="project" value="UniProtKB-EC"/>
</dbReference>
<dbReference type="Pfam" id="PF02391">
    <property type="entry name" value="MoaE"/>
    <property type="match status" value="1"/>
</dbReference>
<evidence type="ECO:0000256" key="13">
    <source>
        <dbReference type="ARBA" id="ARBA00049878"/>
    </source>
</evidence>
<comment type="catalytic activity">
    <reaction evidence="13">
        <text>2 [molybdopterin-synthase sulfur-carrier protein]-C-terminal-Gly-aminoethanethioate + cyclic pyranopterin phosphate + H2O = molybdopterin + 2 [molybdopterin-synthase sulfur-carrier protein]-C-terminal Gly-Gly + 2 H(+)</text>
        <dbReference type="Rhea" id="RHEA:26333"/>
        <dbReference type="Rhea" id="RHEA-COMP:12202"/>
        <dbReference type="Rhea" id="RHEA-COMP:19907"/>
        <dbReference type="ChEBI" id="CHEBI:15377"/>
        <dbReference type="ChEBI" id="CHEBI:15378"/>
        <dbReference type="ChEBI" id="CHEBI:58698"/>
        <dbReference type="ChEBI" id="CHEBI:59648"/>
        <dbReference type="ChEBI" id="CHEBI:90778"/>
        <dbReference type="ChEBI" id="CHEBI:232372"/>
        <dbReference type="EC" id="2.8.1.12"/>
    </reaction>
</comment>
<dbReference type="AlphaFoldDB" id="A0A448TS31"/>
<keyword evidence="6" id="KW-0501">Molybdenum cofactor biosynthesis</keyword>
<evidence type="ECO:0000256" key="9">
    <source>
        <dbReference type="ARBA" id="ARBA00029745"/>
    </source>
</evidence>
<dbReference type="EMBL" id="LR134510">
    <property type="protein sequence ID" value="VEJ08705.1"/>
    <property type="molecule type" value="Genomic_DNA"/>
</dbReference>
<dbReference type="NCBIfam" id="NF007959">
    <property type="entry name" value="PRK10678.1"/>
    <property type="match status" value="1"/>
</dbReference>
<protein>
    <recommendedName>
        <fullName evidence="4">Molybdopterin synthase catalytic subunit</fullName>
        <ecNumber evidence="3">2.8.1.12</ecNumber>
    </recommendedName>
    <alternativeName>
        <fullName evidence="11">MPT synthase subunit 2</fullName>
    </alternativeName>
    <alternativeName>
        <fullName evidence="9">Molybdenum cofactor biosynthesis protein E</fullName>
    </alternativeName>
    <alternativeName>
        <fullName evidence="10">Molybdopterin-converting factor large subunit</fullName>
    </alternativeName>
    <alternativeName>
        <fullName evidence="12">Molybdopterin-converting factor subunit 2</fullName>
    </alternativeName>
</protein>
<name>A0A448TS31_9PAST</name>
<evidence type="ECO:0000256" key="5">
    <source>
        <dbReference type="ARBA" id="ARBA00022679"/>
    </source>
</evidence>
<organism evidence="15 16">
    <name type="scientific">Actinobacillus delphinicola</name>
    <dbReference type="NCBI Taxonomy" id="51161"/>
    <lineage>
        <taxon>Bacteria</taxon>
        <taxon>Pseudomonadati</taxon>
        <taxon>Pseudomonadota</taxon>
        <taxon>Gammaproteobacteria</taxon>
        <taxon>Pasteurellales</taxon>
        <taxon>Pasteurellaceae</taxon>
        <taxon>Actinobacillus</taxon>
    </lineage>
</organism>
<evidence type="ECO:0000256" key="3">
    <source>
        <dbReference type="ARBA" id="ARBA00011950"/>
    </source>
</evidence>
<sequence length="152" mass="17522">MAENNTIILVQEATFQQQDTYQWLSEPANVGATVMFVGKVRNLNMGDNVSGLHLEHYPEMTQKSLKDIVEQARARWDLERVAVIHRIGSLKINDEIVLVGTSSMHREDAYHANEFIMDYLKTRAPFWKKEQTDNGERWVEGKDSDQEAAAKW</sequence>
<dbReference type="EC" id="2.8.1.12" evidence="3"/>
<dbReference type="Proteomes" id="UP000279799">
    <property type="component" value="Chromosome"/>
</dbReference>
<evidence type="ECO:0000256" key="12">
    <source>
        <dbReference type="ARBA" id="ARBA00032474"/>
    </source>
</evidence>
<evidence type="ECO:0000256" key="8">
    <source>
        <dbReference type="ARBA" id="ARBA00026066"/>
    </source>
</evidence>
<evidence type="ECO:0000313" key="15">
    <source>
        <dbReference type="EMBL" id="VEJ08705.1"/>
    </source>
</evidence>
<dbReference type="RefSeq" id="WP_126598005.1">
    <property type="nucleotide sequence ID" value="NZ_LR134510.1"/>
</dbReference>
<reference evidence="15 16" key="1">
    <citation type="submission" date="2018-12" db="EMBL/GenBank/DDBJ databases">
        <authorList>
            <consortium name="Pathogen Informatics"/>
        </authorList>
    </citation>
    <scope>NUCLEOTIDE SEQUENCE [LARGE SCALE GENOMIC DNA]</scope>
    <source>
        <strain evidence="15 16">NCTC12871</strain>
    </source>
</reference>
<dbReference type="FunFam" id="3.90.1170.40:FF:000001">
    <property type="entry name" value="Molybdopterin synthase catalytic subunit MoaE"/>
    <property type="match status" value="1"/>
</dbReference>
<dbReference type="GO" id="GO:0006777">
    <property type="term" value="P:Mo-molybdopterin cofactor biosynthetic process"/>
    <property type="evidence" value="ECO:0007669"/>
    <property type="project" value="UniProtKB-KW"/>
</dbReference>
<evidence type="ECO:0000256" key="10">
    <source>
        <dbReference type="ARBA" id="ARBA00030407"/>
    </source>
</evidence>
<feature type="region of interest" description="Disordered" evidence="14">
    <location>
        <begin position="131"/>
        <end position="152"/>
    </location>
</feature>
<dbReference type="SUPFAM" id="SSF54690">
    <property type="entry name" value="Molybdopterin synthase subunit MoaE"/>
    <property type="match status" value="1"/>
</dbReference>
<evidence type="ECO:0000256" key="6">
    <source>
        <dbReference type="ARBA" id="ARBA00023150"/>
    </source>
</evidence>
<dbReference type="OrthoDB" id="9803224at2"/>
<evidence type="ECO:0000256" key="11">
    <source>
        <dbReference type="ARBA" id="ARBA00030781"/>
    </source>
</evidence>
<comment type="function">
    <text evidence="7">Converts molybdopterin precursor Z into molybdopterin. This requires the incorporation of two sulfur atoms into precursor Z to generate a dithiolene group. The sulfur is provided by MoaD.</text>
</comment>
<comment type="similarity">
    <text evidence="2">Belongs to the MoaE family.</text>
</comment>
<dbReference type="InterPro" id="IPR036563">
    <property type="entry name" value="MoaE_sf"/>
</dbReference>
<dbReference type="Gene3D" id="3.90.1170.40">
    <property type="entry name" value="Molybdopterin biosynthesis MoaE subunit"/>
    <property type="match status" value="1"/>
</dbReference>
<accession>A0A448TS31</accession>
<dbReference type="PANTHER" id="PTHR23404">
    <property type="entry name" value="MOLYBDOPTERIN SYNTHASE RELATED"/>
    <property type="match status" value="1"/>
</dbReference>
<keyword evidence="5 15" id="KW-0808">Transferase</keyword>
<dbReference type="UniPathway" id="UPA00344"/>
<proteinExistence type="inferred from homology"/>
<comment type="subunit">
    <text evidence="8">Heterotetramer of 2 MoaD subunits and 2 MoaE subunits. Also stable as homodimer. The enzyme changes between these two forms during catalysis.</text>
</comment>
<evidence type="ECO:0000256" key="14">
    <source>
        <dbReference type="SAM" id="MobiDB-lite"/>
    </source>
</evidence>
<dbReference type="KEGG" id="adp:NCTC12871_00110"/>
<comment type="pathway">
    <text evidence="1">Cofactor biosynthesis; molybdopterin biosynthesis.</text>
</comment>
<keyword evidence="16" id="KW-1185">Reference proteome</keyword>